<evidence type="ECO:0000313" key="3">
    <source>
        <dbReference type="Proteomes" id="UP001188597"/>
    </source>
</evidence>
<evidence type="ECO:0000259" key="1">
    <source>
        <dbReference type="Pfam" id="PF00462"/>
    </source>
</evidence>
<feature type="domain" description="Glutaredoxin" evidence="1">
    <location>
        <begin position="114"/>
        <end position="180"/>
    </location>
</feature>
<dbReference type="PANTHER" id="PTHR45669">
    <property type="entry name" value="GLUTAREDOXIN DOMAIN-CONTAINING CYSTEINE-RICH PROTEIN CG12206-RELATED"/>
    <property type="match status" value="1"/>
</dbReference>
<dbReference type="PANTHER" id="PTHR45669:SF17">
    <property type="entry name" value="GLUTAREDOXIN DOMAIN-CONTAINING PROTEIN"/>
    <property type="match status" value="1"/>
</dbReference>
<dbReference type="InterPro" id="IPR036249">
    <property type="entry name" value="Thioredoxin-like_sf"/>
</dbReference>
<dbReference type="Pfam" id="PF00462">
    <property type="entry name" value="Glutaredoxin"/>
    <property type="match status" value="1"/>
</dbReference>
<dbReference type="InterPro" id="IPR002109">
    <property type="entry name" value="Glutaredoxin"/>
</dbReference>
<proteinExistence type="predicted"/>
<dbReference type="PROSITE" id="PS51354">
    <property type="entry name" value="GLUTAREDOXIN_2"/>
    <property type="match status" value="1"/>
</dbReference>
<dbReference type="CDD" id="cd03031">
    <property type="entry name" value="GRX_GRX_like"/>
    <property type="match status" value="1"/>
</dbReference>
<comment type="caution">
    <text evidence="2">The sequence shown here is derived from an EMBL/GenBank/DDBJ whole genome shotgun (WGS) entry which is preliminary data.</text>
</comment>
<accession>A0AA89B7I8</accession>
<keyword evidence="3" id="KW-1185">Reference proteome</keyword>
<reference evidence="2" key="1">
    <citation type="submission" date="2022-12" db="EMBL/GenBank/DDBJ databases">
        <title>Draft genome assemblies for two species of Escallonia (Escalloniales).</title>
        <authorList>
            <person name="Chanderbali A."/>
            <person name="Dervinis C."/>
            <person name="Anghel I."/>
            <person name="Soltis D."/>
            <person name="Soltis P."/>
            <person name="Zapata F."/>
        </authorList>
    </citation>
    <scope>NUCLEOTIDE SEQUENCE</scope>
    <source>
        <strain evidence="2">UCBG64.0493</strain>
        <tissue evidence="2">Leaf</tissue>
    </source>
</reference>
<dbReference type="SUPFAM" id="SSF52833">
    <property type="entry name" value="Thioredoxin-like"/>
    <property type="match status" value="1"/>
</dbReference>
<evidence type="ECO:0000313" key="2">
    <source>
        <dbReference type="EMBL" id="KAK3032744.1"/>
    </source>
</evidence>
<dbReference type="Pfam" id="PF23733">
    <property type="entry name" value="GRXCR1-2_C"/>
    <property type="match status" value="1"/>
</dbReference>
<gene>
    <name evidence="2" type="ORF">RJ639_036928</name>
</gene>
<protein>
    <recommendedName>
        <fullName evidence="1">Glutaredoxin domain-containing protein</fullName>
    </recommendedName>
</protein>
<sequence>MAGFTDKLELSENPKSSIFIRSLTMYNKPSGFYNSSFESMVSAGSSIKGKVKKLCSLFESSKTTTATKVSPPDESQSLSISKLKPAKSFAADSRVSSCLDDVSIRLSGTDDRVVIYFTSLRGIRRTYEDCYAVRMIIRGFRVTVDERDISMDSAYKKELLNVLGKKNVSLPQVFIRGKYIGGADSVKQLHEAGELARMLKGLPVRPPGYVCEICGDARFIPCGECSGSKKFFDEDDEQLKRCPECNENGLIRCPTCYCTSDIQMQNTLKIESNKEKNLTEIEKSALLDYPDVRNSQRVNVLEKQNSFPVIKFLLERQLKIVASAVDKVESAMQASSFWNWEPSGERLVQLFITTS</sequence>
<dbReference type="Proteomes" id="UP001188597">
    <property type="component" value="Unassembled WGS sequence"/>
</dbReference>
<dbReference type="EMBL" id="JAVXUP010000258">
    <property type="protein sequence ID" value="KAK3032744.1"/>
    <property type="molecule type" value="Genomic_DNA"/>
</dbReference>
<dbReference type="AlphaFoldDB" id="A0AA89B7I8"/>
<dbReference type="Gene3D" id="3.40.30.10">
    <property type="entry name" value="Glutaredoxin"/>
    <property type="match status" value="1"/>
</dbReference>
<organism evidence="2 3">
    <name type="scientific">Escallonia herrerae</name>
    <dbReference type="NCBI Taxonomy" id="1293975"/>
    <lineage>
        <taxon>Eukaryota</taxon>
        <taxon>Viridiplantae</taxon>
        <taxon>Streptophyta</taxon>
        <taxon>Embryophyta</taxon>
        <taxon>Tracheophyta</taxon>
        <taxon>Spermatophyta</taxon>
        <taxon>Magnoliopsida</taxon>
        <taxon>eudicotyledons</taxon>
        <taxon>Gunneridae</taxon>
        <taxon>Pentapetalae</taxon>
        <taxon>asterids</taxon>
        <taxon>campanulids</taxon>
        <taxon>Escalloniales</taxon>
        <taxon>Escalloniaceae</taxon>
        <taxon>Escallonia</taxon>
    </lineage>
</organism>
<name>A0AA89B7I8_9ASTE</name>